<dbReference type="GO" id="GO:0005634">
    <property type="term" value="C:nucleus"/>
    <property type="evidence" value="ECO:0007669"/>
    <property type="project" value="TreeGrafter"/>
</dbReference>
<dbReference type="EC" id="3.4.19.12" evidence="2"/>
<name>A0A3M7PUH6_BRAPC</name>
<keyword evidence="3" id="KW-1185">Reference proteome</keyword>
<protein>
    <submittedName>
        <fullName evidence="2">Ubiquitin carboxyl-terminal hydrolase 7</fullName>
        <ecNumber evidence="2">3.4.19.12</ecNumber>
    </submittedName>
</protein>
<accession>A0A3M7PUH6</accession>
<dbReference type="Proteomes" id="UP000276133">
    <property type="component" value="Unassembled WGS sequence"/>
</dbReference>
<dbReference type="PROSITE" id="PS00973">
    <property type="entry name" value="USP_2"/>
    <property type="match status" value="1"/>
</dbReference>
<dbReference type="OrthoDB" id="2420415at2759"/>
<sequence>MNRSDIYEFIEQNQAFFDRRWTSNSFIDRRNLKTFVRNFLLFLSGNDINGMLNEVLYDFEKNLLQSKYKTALRYFSRIYNEAKPKDKHQYLYPLRISGLKKKEAESLNFFSTSYMWQKCLNKNIRNIGGRKRLSSFFVDQIENHMKSISTIAANRFLKKKQTNAYYTSTSMLKAYQNFQYKDISYSSFYKYVDEKFKKPHRISDLCDYCENNKDLKKQLFKYALENGYDGPDDYSLVKEFIIIKKTGNVLLGQIELFTKIESINLHSDIANRQRDSYNSMRLNLENDYILIDMDWKQKIMIGLSPRQPSNEYRNQVSRTLFGFGIYFKKNDTVECMNIDLISCLQNSETGAEVVKNFNRFLRNLDVFKKIETKKYIIWADTGTHFRCSEVIHYLFQELSREKIKVCLNFFVEKHEYLVKKLTCSQDIADAINKNQLISNIYRQKIKKLKPIQTLAYVVNFTNFEANLSFKKVKNITSYYNFFNNDADELRSVIVSDLRISKLVEYDDSLQNIINNELNSQTIEKKVIEPKLPNIIRKTKMLKKNLRSLQTNQNYEINASQELSIVLSNLDDLEVKMDNNWCKEECKDCTATVRFRLTELTCETRKNLVDELKRHQHPTSRRDQYKKNRSKDEAMNELKAHYLKNHRKDNLSFEKSNIFCKKCKFKMGFFEEVDNPNIIRVDKINSYDTNNSKKVKEKQKREKFKELRTMFLQLKNKIGPVDPTKLINTFGNEKIWFSQQQDVNECFKKFIEKLEIINLIEYFFDTFMDLFKGNIKSILVSEEIGYTSNTFDDFIEINLVVDGKKNIYESLCELQQATYFSGDDQVIIENHGPKDCIKFQKFKKLPPILNFCLLRFKYDKQSKKQIKINDKFEFPEILDLNKYVIEGESHIFYLFAVIVHIGEIDKGHYVIYINPNCENNWYKFDDNKVSKSLKEEAIGLNFGIEEKSSAYMLTYIRKKDVQAIFKK</sequence>
<dbReference type="EMBL" id="REGN01008794">
    <property type="protein sequence ID" value="RNA02663.1"/>
    <property type="molecule type" value="Genomic_DNA"/>
</dbReference>
<dbReference type="PROSITE" id="PS50235">
    <property type="entry name" value="USP_3"/>
    <property type="match status" value="1"/>
</dbReference>
<dbReference type="InterPro" id="IPR038765">
    <property type="entry name" value="Papain-like_cys_pep_sf"/>
</dbReference>
<dbReference type="AlphaFoldDB" id="A0A3M7PUH6"/>
<dbReference type="GO" id="GO:0004843">
    <property type="term" value="F:cysteine-type deubiquitinase activity"/>
    <property type="evidence" value="ECO:0007669"/>
    <property type="project" value="UniProtKB-EC"/>
</dbReference>
<evidence type="ECO:0000259" key="1">
    <source>
        <dbReference type="PROSITE" id="PS50235"/>
    </source>
</evidence>
<gene>
    <name evidence="2" type="ORF">BpHYR1_028527</name>
</gene>
<dbReference type="GO" id="GO:0005829">
    <property type="term" value="C:cytosol"/>
    <property type="evidence" value="ECO:0007669"/>
    <property type="project" value="TreeGrafter"/>
</dbReference>
<evidence type="ECO:0000313" key="2">
    <source>
        <dbReference type="EMBL" id="RNA02663.1"/>
    </source>
</evidence>
<evidence type="ECO:0000313" key="3">
    <source>
        <dbReference type="Proteomes" id="UP000276133"/>
    </source>
</evidence>
<feature type="domain" description="USP" evidence="1">
    <location>
        <begin position="648"/>
        <end position="957"/>
    </location>
</feature>
<organism evidence="2 3">
    <name type="scientific">Brachionus plicatilis</name>
    <name type="common">Marine rotifer</name>
    <name type="synonym">Brachionus muelleri</name>
    <dbReference type="NCBI Taxonomy" id="10195"/>
    <lineage>
        <taxon>Eukaryota</taxon>
        <taxon>Metazoa</taxon>
        <taxon>Spiralia</taxon>
        <taxon>Gnathifera</taxon>
        <taxon>Rotifera</taxon>
        <taxon>Eurotatoria</taxon>
        <taxon>Monogononta</taxon>
        <taxon>Pseudotrocha</taxon>
        <taxon>Ploima</taxon>
        <taxon>Brachionidae</taxon>
        <taxon>Brachionus</taxon>
    </lineage>
</organism>
<dbReference type="PANTHER" id="PTHR24006">
    <property type="entry name" value="UBIQUITIN CARBOXYL-TERMINAL HYDROLASE"/>
    <property type="match status" value="1"/>
</dbReference>
<comment type="caution">
    <text evidence="2">The sequence shown here is derived from an EMBL/GenBank/DDBJ whole genome shotgun (WGS) entry which is preliminary data.</text>
</comment>
<dbReference type="STRING" id="10195.A0A3M7PUH6"/>
<dbReference type="InterPro" id="IPR018200">
    <property type="entry name" value="USP_CS"/>
</dbReference>
<dbReference type="InterPro" id="IPR028889">
    <property type="entry name" value="USP"/>
</dbReference>
<dbReference type="InterPro" id="IPR001394">
    <property type="entry name" value="Peptidase_C19_UCH"/>
</dbReference>
<reference evidence="2 3" key="1">
    <citation type="journal article" date="2018" name="Sci. Rep.">
        <title>Genomic signatures of local adaptation to the degree of environmental predictability in rotifers.</title>
        <authorList>
            <person name="Franch-Gras L."/>
            <person name="Hahn C."/>
            <person name="Garcia-Roger E.M."/>
            <person name="Carmona M.J."/>
            <person name="Serra M."/>
            <person name="Gomez A."/>
        </authorList>
    </citation>
    <scope>NUCLEOTIDE SEQUENCE [LARGE SCALE GENOMIC DNA]</scope>
    <source>
        <strain evidence="2">HYR1</strain>
    </source>
</reference>
<proteinExistence type="predicted"/>
<dbReference type="Pfam" id="PF00443">
    <property type="entry name" value="UCH"/>
    <property type="match status" value="1"/>
</dbReference>
<dbReference type="SUPFAM" id="SSF54001">
    <property type="entry name" value="Cysteine proteinases"/>
    <property type="match status" value="1"/>
</dbReference>
<dbReference type="InterPro" id="IPR050164">
    <property type="entry name" value="Peptidase_C19"/>
</dbReference>
<keyword evidence="2" id="KW-0378">Hydrolase</keyword>
<dbReference type="Gene3D" id="3.90.70.10">
    <property type="entry name" value="Cysteine proteinases"/>
    <property type="match status" value="1"/>
</dbReference>
<dbReference type="GO" id="GO:0016579">
    <property type="term" value="P:protein deubiquitination"/>
    <property type="evidence" value="ECO:0007669"/>
    <property type="project" value="InterPro"/>
</dbReference>